<dbReference type="GO" id="GO:0005829">
    <property type="term" value="C:cytosol"/>
    <property type="evidence" value="ECO:0007669"/>
    <property type="project" value="TreeGrafter"/>
</dbReference>
<feature type="region of interest" description="Disordered" evidence="1">
    <location>
        <begin position="197"/>
        <end position="254"/>
    </location>
</feature>
<protein>
    <recommendedName>
        <fullName evidence="2">CARD domain-containing protein</fullName>
    </recommendedName>
</protein>
<evidence type="ECO:0000259" key="2">
    <source>
        <dbReference type="PROSITE" id="PS50209"/>
    </source>
</evidence>
<evidence type="ECO:0000313" key="3">
    <source>
        <dbReference type="EMBL" id="KAK1797362.1"/>
    </source>
</evidence>
<dbReference type="GO" id="GO:0032449">
    <property type="term" value="C:CBM complex"/>
    <property type="evidence" value="ECO:0007669"/>
    <property type="project" value="TreeGrafter"/>
</dbReference>
<dbReference type="GO" id="GO:0043422">
    <property type="term" value="F:protein kinase B binding"/>
    <property type="evidence" value="ECO:0007669"/>
    <property type="project" value="TreeGrafter"/>
</dbReference>
<dbReference type="GO" id="GO:2001238">
    <property type="term" value="P:positive regulation of extrinsic apoptotic signaling pathway"/>
    <property type="evidence" value="ECO:0007669"/>
    <property type="project" value="TreeGrafter"/>
</dbReference>
<evidence type="ECO:0000256" key="1">
    <source>
        <dbReference type="SAM" id="MobiDB-lite"/>
    </source>
</evidence>
<feature type="compositionally biased region" description="Polar residues" evidence="1">
    <location>
        <begin position="229"/>
        <end position="248"/>
    </location>
</feature>
<dbReference type="PROSITE" id="PS50209">
    <property type="entry name" value="CARD"/>
    <property type="match status" value="1"/>
</dbReference>
<feature type="compositionally biased region" description="Pro residues" evidence="1">
    <location>
        <begin position="203"/>
        <end position="212"/>
    </location>
</feature>
<comment type="caution">
    <text evidence="3">The sequence shown here is derived from an EMBL/GenBank/DDBJ whole genome shotgun (WGS) entry which is preliminary data.</text>
</comment>
<dbReference type="GO" id="GO:0019209">
    <property type="term" value="F:kinase activator activity"/>
    <property type="evidence" value="ECO:0007669"/>
    <property type="project" value="TreeGrafter"/>
</dbReference>
<dbReference type="AlphaFoldDB" id="A0AAD8ZE37"/>
<evidence type="ECO:0000313" key="4">
    <source>
        <dbReference type="Proteomes" id="UP001239994"/>
    </source>
</evidence>
<dbReference type="InterPro" id="IPR001315">
    <property type="entry name" value="CARD"/>
</dbReference>
<dbReference type="Gene3D" id="1.10.533.10">
    <property type="entry name" value="Death Domain, Fas"/>
    <property type="match status" value="1"/>
</dbReference>
<dbReference type="InterPro" id="IPR033238">
    <property type="entry name" value="BCL10/E10"/>
</dbReference>
<dbReference type="GO" id="GO:0051059">
    <property type="term" value="F:NF-kappaB binding"/>
    <property type="evidence" value="ECO:0007669"/>
    <property type="project" value="TreeGrafter"/>
</dbReference>
<sequence>AGSWKCKDEVFSASHIHSGFDVLQALERLRPYLVDKLIAERHFDYLRSKRILTREDTEEINCRSTRGKRAGKLLDLLAENPRGLDMLIESIQHCRTVNFIIVKITDEVQRVKNEKLEALKAASTSSSSYSTAKCMAGATNDLSKTDLYDYDKFSTVCLHPDGEGSPASSVASSSLNLQCVPSGVSAVAASLNVSSTSSCLPKPGDPGAPPLPDDLETGGQDMDAGACGSTGNSGDVNFQPLRSRSLSPFVSDAC</sequence>
<dbReference type="PANTHER" id="PTHR34920">
    <property type="entry name" value="B-CELL LYMPHOMA/LEUKEMIA 10"/>
    <property type="match status" value="1"/>
</dbReference>
<feature type="domain" description="CARD" evidence="2">
    <location>
        <begin position="24"/>
        <end position="93"/>
    </location>
</feature>
<dbReference type="GO" id="GO:0003713">
    <property type="term" value="F:transcription coactivator activity"/>
    <property type="evidence" value="ECO:0007669"/>
    <property type="project" value="TreeGrafter"/>
</dbReference>
<dbReference type="Proteomes" id="UP001239994">
    <property type="component" value="Unassembled WGS sequence"/>
</dbReference>
<accession>A0AAD8ZE37</accession>
<proteinExistence type="predicted"/>
<dbReference type="CDD" id="cd08810">
    <property type="entry name" value="CARD_BCL10"/>
    <property type="match status" value="1"/>
</dbReference>
<dbReference type="Pfam" id="PF00619">
    <property type="entry name" value="CARD"/>
    <property type="match status" value="1"/>
</dbReference>
<dbReference type="SUPFAM" id="SSF47986">
    <property type="entry name" value="DEATH domain"/>
    <property type="match status" value="1"/>
</dbReference>
<organism evidence="3 4">
    <name type="scientific">Electrophorus voltai</name>
    <dbReference type="NCBI Taxonomy" id="2609070"/>
    <lineage>
        <taxon>Eukaryota</taxon>
        <taxon>Metazoa</taxon>
        <taxon>Chordata</taxon>
        <taxon>Craniata</taxon>
        <taxon>Vertebrata</taxon>
        <taxon>Euteleostomi</taxon>
        <taxon>Actinopterygii</taxon>
        <taxon>Neopterygii</taxon>
        <taxon>Teleostei</taxon>
        <taxon>Ostariophysi</taxon>
        <taxon>Gymnotiformes</taxon>
        <taxon>Gymnotoidei</taxon>
        <taxon>Gymnotidae</taxon>
        <taxon>Electrophorus</taxon>
    </lineage>
</organism>
<dbReference type="InterPro" id="IPR011029">
    <property type="entry name" value="DEATH-like_dom_sf"/>
</dbReference>
<dbReference type="EMBL" id="JAROKS010000014">
    <property type="protein sequence ID" value="KAK1797362.1"/>
    <property type="molecule type" value="Genomic_DNA"/>
</dbReference>
<reference evidence="3" key="1">
    <citation type="submission" date="2023-03" db="EMBL/GenBank/DDBJ databases">
        <title>Electrophorus voltai genome.</title>
        <authorList>
            <person name="Bian C."/>
        </authorList>
    </citation>
    <scope>NUCLEOTIDE SEQUENCE</scope>
    <source>
        <strain evidence="3">CB-2022</strain>
        <tissue evidence="3">Muscle</tissue>
    </source>
</reference>
<gene>
    <name evidence="3" type="ORF">P4O66_008734</name>
</gene>
<dbReference type="PANTHER" id="PTHR34920:SF1">
    <property type="entry name" value="B-CELL LYMPHOMA_LEUKEMIA 10"/>
    <property type="match status" value="1"/>
</dbReference>
<dbReference type="GO" id="GO:0006915">
    <property type="term" value="P:apoptotic process"/>
    <property type="evidence" value="ECO:0007669"/>
    <property type="project" value="InterPro"/>
</dbReference>
<keyword evidence="4" id="KW-1185">Reference proteome</keyword>
<name>A0AAD8ZE37_9TELE</name>
<dbReference type="InterPro" id="IPR042143">
    <property type="entry name" value="CARD_BCL10"/>
</dbReference>
<dbReference type="GO" id="GO:0002250">
    <property type="term" value="P:adaptive immune response"/>
    <property type="evidence" value="ECO:0007669"/>
    <property type="project" value="TreeGrafter"/>
</dbReference>
<feature type="non-terminal residue" evidence="3">
    <location>
        <position position="1"/>
    </location>
</feature>